<reference evidence="1" key="1">
    <citation type="submission" date="2013-08" db="EMBL/GenBank/DDBJ databases">
        <authorList>
            <person name="Mendez C."/>
            <person name="Richter M."/>
            <person name="Ferrer M."/>
            <person name="Sanchez J."/>
        </authorList>
    </citation>
    <scope>NUCLEOTIDE SEQUENCE</scope>
</reference>
<sequence length="280" mass="31163">MGTVGYQFLRESLGLNVFAPERPAMVKPVTRVEPTDGFLAIPRNVAPESDDPIEHILFALKHEGVDLQILAEALPKVEPSALLSEARRLPSGTYIRVACHLWEQFTGKQLTELPEIAGPTAELFDPRRYVTGPPRRDARWRVAFNGLGTVSYCPTIRRTDRIEAAMRSDILGRTKAFADALGKSMLDRALAWAYLHETEDSFAIERETPSEDKARKFVALLHQAHDGRALSENYLVELQNSVLTNPYDMAAAFRTEQNWLRGPARGAAGVTYVPPPPAMV</sequence>
<gene>
    <name evidence="1" type="ORF">B1A_16972</name>
</gene>
<evidence type="ECO:0000313" key="1">
    <source>
        <dbReference type="EMBL" id="EQD39191.1"/>
    </source>
</evidence>
<protein>
    <submittedName>
        <fullName evidence="1">Filamentation induced by cAMP protein Fic</fullName>
    </submittedName>
</protein>
<feature type="non-terminal residue" evidence="1">
    <location>
        <position position="280"/>
    </location>
</feature>
<dbReference type="AlphaFoldDB" id="T0YUB1"/>
<comment type="caution">
    <text evidence="1">The sequence shown here is derived from an EMBL/GenBank/DDBJ whole genome shotgun (WGS) entry which is preliminary data.</text>
</comment>
<proteinExistence type="predicted"/>
<name>T0YUB1_9ZZZZ</name>
<reference evidence="1" key="2">
    <citation type="journal article" date="2014" name="ISME J.">
        <title>Microbial stratification in low pH oxic and suboxic macroscopic growths along an acid mine drainage.</title>
        <authorList>
            <person name="Mendez-Garcia C."/>
            <person name="Mesa V."/>
            <person name="Sprenger R.R."/>
            <person name="Richter M."/>
            <person name="Diez M.S."/>
            <person name="Solano J."/>
            <person name="Bargiela R."/>
            <person name="Golyshina O.V."/>
            <person name="Manteca A."/>
            <person name="Ramos J.L."/>
            <person name="Gallego J.R."/>
            <person name="Llorente I."/>
            <person name="Martins Dos Santos V.A."/>
            <person name="Jensen O.N."/>
            <person name="Pelaez A.I."/>
            <person name="Sanchez J."/>
            <person name="Ferrer M."/>
        </authorList>
    </citation>
    <scope>NUCLEOTIDE SEQUENCE</scope>
</reference>
<organism evidence="1">
    <name type="scientific">mine drainage metagenome</name>
    <dbReference type="NCBI Taxonomy" id="410659"/>
    <lineage>
        <taxon>unclassified sequences</taxon>
        <taxon>metagenomes</taxon>
        <taxon>ecological metagenomes</taxon>
    </lineage>
</organism>
<accession>T0YUB1</accession>
<dbReference type="EMBL" id="AUZX01012478">
    <property type="protein sequence ID" value="EQD39191.1"/>
    <property type="molecule type" value="Genomic_DNA"/>
</dbReference>